<accession>A0A9W4WX37</accession>
<comment type="caution">
    <text evidence="1">The sequence shown here is derived from an EMBL/GenBank/DDBJ whole genome shotgun (WGS) entry which is preliminary data.</text>
</comment>
<dbReference type="EMBL" id="CAMKVN010008070">
    <property type="protein sequence ID" value="CAI2192163.1"/>
    <property type="molecule type" value="Genomic_DNA"/>
</dbReference>
<dbReference type="Proteomes" id="UP001153678">
    <property type="component" value="Unassembled WGS sequence"/>
</dbReference>
<reference evidence="1" key="1">
    <citation type="submission" date="2022-08" db="EMBL/GenBank/DDBJ databases">
        <authorList>
            <person name="Kallberg Y."/>
            <person name="Tangrot J."/>
            <person name="Rosling A."/>
        </authorList>
    </citation>
    <scope>NUCLEOTIDE SEQUENCE</scope>
    <source>
        <strain evidence="1">Wild A</strain>
    </source>
</reference>
<feature type="non-terminal residue" evidence="1">
    <location>
        <position position="1"/>
    </location>
</feature>
<name>A0A9W4WX37_9GLOM</name>
<proteinExistence type="predicted"/>
<organism evidence="1 2">
    <name type="scientific">Funneliformis geosporum</name>
    <dbReference type="NCBI Taxonomy" id="1117311"/>
    <lineage>
        <taxon>Eukaryota</taxon>
        <taxon>Fungi</taxon>
        <taxon>Fungi incertae sedis</taxon>
        <taxon>Mucoromycota</taxon>
        <taxon>Glomeromycotina</taxon>
        <taxon>Glomeromycetes</taxon>
        <taxon>Glomerales</taxon>
        <taxon>Glomeraceae</taxon>
        <taxon>Funneliformis</taxon>
    </lineage>
</organism>
<keyword evidence="2" id="KW-1185">Reference proteome</keyword>
<dbReference type="AlphaFoldDB" id="A0A9W4WX37"/>
<gene>
    <name evidence="1" type="ORF">FWILDA_LOCUS15439</name>
</gene>
<sequence length="49" mass="5659">KYDLNIVANIVKDISYPLDPLPQFLNLSNVREVKKTLNCIYKSYLSSLN</sequence>
<protein>
    <submittedName>
        <fullName evidence="1">5627_t:CDS:1</fullName>
    </submittedName>
</protein>
<evidence type="ECO:0000313" key="1">
    <source>
        <dbReference type="EMBL" id="CAI2192163.1"/>
    </source>
</evidence>
<evidence type="ECO:0000313" key="2">
    <source>
        <dbReference type="Proteomes" id="UP001153678"/>
    </source>
</evidence>